<name>A0A1I0NZI0_9RHOB</name>
<dbReference type="Proteomes" id="UP000199167">
    <property type="component" value="Unassembled WGS sequence"/>
</dbReference>
<dbReference type="InterPro" id="IPR006977">
    <property type="entry name" value="Yip1_dom"/>
</dbReference>
<dbReference type="GO" id="GO:0016020">
    <property type="term" value="C:membrane"/>
    <property type="evidence" value="ECO:0007669"/>
    <property type="project" value="UniProtKB-SubCell"/>
</dbReference>
<dbReference type="OrthoDB" id="7771437at2"/>
<keyword evidence="4 5" id="KW-0472">Membrane</keyword>
<feature type="transmembrane region" description="Helical" evidence="5">
    <location>
        <begin position="143"/>
        <end position="160"/>
    </location>
</feature>
<dbReference type="Pfam" id="PF04893">
    <property type="entry name" value="Yip1"/>
    <property type="match status" value="1"/>
</dbReference>
<dbReference type="RefSeq" id="WP_089990814.1">
    <property type="nucleotide sequence ID" value="NZ_FOIZ01000001.1"/>
</dbReference>
<feature type="transmembrane region" description="Helical" evidence="5">
    <location>
        <begin position="113"/>
        <end position="131"/>
    </location>
</feature>
<dbReference type="AlphaFoldDB" id="A0A1I0NZI0"/>
<dbReference type="STRING" id="364200.SAMN04488515_0921"/>
<accession>A0A1I0NZI0</accession>
<gene>
    <name evidence="7" type="ORF">SAMN04488515_0921</name>
</gene>
<proteinExistence type="predicted"/>
<dbReference type="EMBL" id="FOIZ01000001">
    <property type="protein sequence ID" value="SEW07307.1"/>
    <property type="molecule type" value="Genomic_DNA"/>
</dbReference>
<evidence type="ECO:0000256" key="4">
    <source>
        <dbReference type="ARBA" id="ARBA00023136"/>
    </source>
</evidence>
<evidence type="ECO:0000256" key="5">
    <source>
        <dbReference type="SAM" id="Phobius"/>
    </source>
</evidence>
<feature type="transmembrane region" description="Helical" evidence="5">
    <location>
        <begin position="31"/>
        <end position="48"/>
    </location>
</feature>
<keyword evidence="8" id="KW-1185">Reference proteome</keyword>
<evidence type="ECO:0000259" key="6">
    <source>
        <dbReference type="Pfam" id="PF04893"/>
    </source>
</evidence>
<evidence type="ECO:0000313" key="7">
    <source>
        <dbReference type="EMBL" id="SEW07307.1"/>
    </source>
</evidence>
<comment type="subcellular location">
    <subcellularLocation>
        <location evidence="1">Membrane</location>
        <topology evidence="1">Multi-pass membrane protein</topology>
    </subcellularLocation>
</comment>
<protein>
    <submittedName>
        <fullName evidence="7">Yip1 domain-containing protein</fullName>
    </submittedName>
</protein>
<keyword evidence="3 5" id="KW-1133">Transmembrane helix</keyword>
<evidence type="ECO:0000256" key="3">
    <source>
        <dbReference type="ARBA" id="ARBA00022989"/>
    </source>
</evidence>
<feature type="domain" description="Yip1" evidence="6">
    <location>
        <begin position="9"/>
        <end position="161"/>
    </location>
</feature>
<evidence type="ECO:0000256" key="2">
    <source>
        <dbReference type="ARBA" id="ARBA00022692"/>
    </source>
</evidence>
<evidence type="ECO:0000256" key="1">
    <source>
        <dbReference type="ARBA" id="ARBA00004141"/>
    </source>
</evidence>
<evidence type="ECO:0000313" key="8">
    <source>
        <dbReference type="Proteomes" id="UP000199167"/>
    </source>
</evidence>
<sequence>MAVSTDMIRTWRQPRVVMRKLLAMGQREDRAIAYLMAACFIIFVAQWPRLSRRAAGFEVPEGVEVPELTQLMAYEFLAWIMIWPLVMYVLAAFIHMIAMLFGGKGSWYSARLALFWTLLATTPALLLYGLMAGFLGPGPGTDLVGAIWLAAFAVIGFLCLREAEKEPV</sequence>
<keyword evidence="2 5" id="KW-0812">Transmembrane</keyword>
<feature type="transmembrane region" description="Helical" evidence="5">
    <location>
        <begin position="76"/>
        <end position="101"/>
    </location>
</feature>
<reference evidence="7 8" key="1">
    <citation type="submission" date="2016-10" db="EMBL/GenBank/DDBJ databases">
        <authorList>
            <person name="de Groot N.N."/>
        </authorList>
    </citation>
    <scope>NUCLEOTIDE SEQUENCE [LARGE SCALE GENOMIC DNA]</scope>
    <source>
        <strain evidence="7 8">DSM 17925</strain>
    </source>
</reference>
<organism evidence="7 8">
    <name type="scientific">Cognatiyoonia koreensis</name>
    <dbReference type="NCBI Taxonomy" id="364200"/>
    <lineage>
        <taxon>Bacteria</taxon>
        <taxon>Pseudomonadati</taxon>
        <taxon>Pseudomonadota</taxon>
        <taxon>Alphaproteobacteria</taxon>
        <taxon>Rhodobacterales</taxon>
        <taxon>Paracoccaceae</taxon>
        <taxon>Cognatiyoonia</taxon>
    </lineage>
</organism>